<dbReference type="AlphaFoldDB" id="A0A8D8H8J8"/>
<accession>A0A8D8H8J8</accession>
<proteinExistence type="predicted"/>
<protein>
    <submittedName>
        <fullName evidence="1">26S protease regulatory subunit 6A homolog B</fullName>
    </submittedName>
</protein>
<name>A0A8D8H8J8_CULPI</name>
<keyword evidence="1" id="KW-0378">Hydrolase</keyword>
<organism evidence="1">
    <name type="scientific">Culex pipiens</name>
    <name type="common">House mosquito</name>
    <dbReference type="NCBI Taxonomy" id="7175"/>
    <lineage>
        <taxon>Eukaryota</taxon>
        <taxon>Metazoa</taxon>
        <taxon>Ecdysozoa</taxon>
        <taxon>Arthropoda</taxon>
        <taxon>Hexapoda</taxon>
        <taxon>Insecta</taxon>
        <taxon>Pterygota</taxon>
        <taxon>Neoptera</taxon>
        <taxon>Endopterygota</taxon>
        <taxon>Diptera</taxon>
        <taxon>Nematocera</taxon>
        <taxon>Culicoidea</taxon>
        <taxon>Culicidae</taxon>
        <taxon>Culicinae</taxon>
        <taxon>Culicini</taxon>
        <taxon>Culex</taxon>
        <taxon>Culex</taxon>
    </lineage>
</organism>
<sequence length="102" mass="11466">MAWEKSPQSSSPANWPLSTQIISTRERLAIAKCSESFLNWSINGVFSSIANINTIAQKVLDPALLRISRLDLNIKFPHPDEDARGRSIDDFNWLILVCRGLV</sequence>
<keyword evidence="1" id="KW-0645">Protease</keyword>
<dbReference type="GO" id="GO:0008233">
    <property type="term" value="F:peptidase activity"/>
    <property type="evidence" value="ECO:0007669"/>
    <property type="project" value="UniProtKB-KW"/>
</dbReference>
<dbReference type="EMBL" id="HBUE01090829">
    <property type="protein sequence ID" value="CAG6481454.1"/>
    <property type="molecule type" value="Transcribed_RNA"/>
</dbReference>
<evidence type="ECO:0000313" key="1">
    <source>
        <dbReference type="EMBL" id="CAG6530148.1"/>
    </source>
</evidence>
<dbReference type="EMBL" id="HBUE01201742">
    <property type="protein sequence ID" value="CAG6530148.1"/>
    <property type="molecule type" value="Transcribed_RNA"/>
</dbReference>
<reference evidence="1" key="1">
    <citation type="submission" date="2021-05" db="EMBL/GenBank/DDBJ databases">
        <authorList>
            <person name="Alioto T."/>
            <person name="Alioto T."/>
            <person name="Gomez Garrido J."/>
        </authorList>
    </citation>
    <scope>NUCLEOTIDE SEQUENCE</scope>
</reference>
<dbReference type="EMBL" id="HBUE01307915">
    <property type="protein sequence ID" value="CAG6581954.1"/>
    <property type="molecule type" value="Transcribed_RNA"/>
</dbReference>
<dbReference type="GO" id="GO:0006508">
    <property type="term" value="P:proteolysis"/>
    <property type="evidence" value="ECO:0007669"/>
    <property type="project" value="UniProtKB-KW"/>
</dbReference>